<dbReference type="GO" id="GO:0003676">
    <property type="term" value="F:nucleic acid binding"/>
    <property type="evidence" value="ECO:0007669"/>
    <property type="project" value="InterPro"/>
</dbReference>
<evidence type="ECO:0008006" key="3">
    <source>
        <dbReference type="Google" id="ProtNLM"/>
    </source>
</evidence>
<evidence type="ECO:0000313" key="1">
    <source>
        <dbReference type="EMBL" id="OVF10589.1"/>
    </source>
</evidence>
<proteinExistence type="predicted"/>
<dbReference type="InterPro" id="IPR012677">
    <property type="entry name" value="Nucleotide-bd_a/b_plait_sf"/>
</dbReference>
<gene>
    <name evidence="1" type="ORF">A9F13_02g04224</name>
</gene>
<dbReference type="Gene3D" id="3.30.70.330">
    <property type="match status" value="1"/>
</dbReference>
<sequence length="244" mass="26923">MSSVTVSHVANSVTPEKVEQFFAFCGHIDSVKALGADGDGFSKYQVCFSSEKALSTALLLNDAELDNVEIVVKEDTLPPYSETKEVSDTDKKIQSDAVATGDETYDDIAQEEKPKSAVLAQILASGYQVSDQVIDKAVEIDKRNGFSAKFTNFLNNLDSKFFHSEDPNSEVNKAQKELNNLSASVQQSKYSQALQNYFEKASSSPYGVKVHDFYKQVSKEVRDVHEEAKRLNALKAQSQQTPST</sequence>
<dbReference type="AlphaFoldDB" id="A0AA91Q3Q8"/>
<dbReference type="EMBL" id="LYUB02000002">
    <property type="protein sequence ID" value="OVF10589.1"/>
    <property type="molecule type" value="Genomic_DNA"/>
</dbReference>
<dbReference type="Proteomes" id="UP000195602">
    <property type="component" value="Unassembled WGS sequence"/>
</dbReference>
<name>A0AA91Q3Q8_CLALS</name>
<organism evidence="1 2">
    <name type="scientific">Clavispora lusitaniae</name>
    <name type="common">Candida lusitaniae</name>
    <dbReference type="NCBI Taxonomy" id="36911"/>
    <lineage>
        <taxon>Eukaryota</taxon>
        <taxon>Fungi</taxon>
        <taxon>Dikarya</taxon>
        <taxon>Ascomycota</taxon>
        <taxon>Saccharomycotina</taxon>
        <taxon>Pichiomycetes</taxon>
        <taxon>Metschnikowiaceae</taxon>
        <taxon>Clavispora</taxon>
    </lineage>
</organism>
<comment type="caution">
    <text evidence="1">The sequence shown here is derived from an EMBL/GenBank/DDBJ whole genome shotgun (WGS) entry which is preliminary data.</text>
</comment>
<evidence type="ECO:0000313" key="2">
    <source>
        <dbReference type="Proteomes" id="UP000195602"/>
    </source>
</evidence>
<dbReference type="SUPFAM" id="SSF54928">
    <property type="entry name" value="RNA-binding domain, RBD"/>
    <property type="match status" value="1"/>
</dbReference>
<dbReference type="InterPro" id="IPR035979">
    <property type="entry name" value="RBD_domain_sf"/>
</dbReference>
<protein>
    <recommendedName>
        <fullName evidence="3">RRM domain-containing protein</fullName>
    </recommendedName>
</protein>
<dbReference type="OMA" id="TQEMKPR"/>
<dbReference type="KEGG" id="clus:A9F13_02g04224"/>
<reference evidence="1 2" key="1">
    <citation type="submission" date="2017-04" db="EMBL/GenBank/DDBJ databases">
        <title>Draft genome of the yeast Clavispora lusitaniae type strain CBS 6936.</title>
        <authorList>
            <person name="Durrens P."/>
            <person name="Klopp C."/>
            <person name="Biteau N."/>
            <person name="Fitton-Ouhabi V."/>
            <person name="Dementhon K."/>
            <person name="Accoceberry I."/>
            <person name="Sherman D.J."/>
            <person name="Noel T."/>
        </authorList>
    </citation>
    <scope>NUCLEOTIDE SEQUENCE [LARGE SCALE GENOMIC DNA]</scope>
    <source>
        <strain evidence="1 2">CBS 6936</strain>
    </source>
</reference>
<accession>A0AA91Q3Q8</accession>